<feature type="region of interest" description="Disordered" evidence="1">
    <location>
        <begin position="335"/>
        <end position="354"/>
    </location>
</feature>
<organism evidence="2 3">
    <name type="scientific">Emydomyces testavorans</name>
    <dbReference type="NCBI Taxonomy" id="2070801"/>
    <lineage>
        <taxon>Eukaryota</taxon>
        <taxon>Fungi</taxon>
        <taxon>Dikarya</taxon>
        <taxon>Ascomycota</taxon>
        <taxon>Pezizomycotina</taxon>
        <taxon>Eurotiomycetes</taxon>
        <taxon>Eurotiomycetidae</taxon>
        <taxon>Onygenales</taxon>
        <taxon>Nannizziopsiaceae</taxon>
        <taxon>Emydomyces</taxon>
    </lineage>
</organism>
<sequence>MPSSDRDGNDGDSSPQLTRSASYNHIPKLSLDEDNNYMRKTLSEVNLAYSTDHKTSLQKTDDFTTGKEILRQSSLRSKRKSASAFTLGDEDEAGAETTDGKNTRTSERPDRSRKTNSVSDAIASLTRRSWKGSRSPSPSQTNKDAKRRSRRSSGLNLFEPPISDGTPAEPGQDEGKRRGIDPVRTTSVLSKRNRRPLSVIAAKEKSDARPSISRTPSLRRKSSLEKLAASVGLFKNDVPPVPQNFPPNVTMLKPEQPRKRDELWNVFRGLDADYQKQCLRPEDLDRRINILNKWWTGLLETLGGRTSHSITGIDRPVYLEAITAIMMRPEWRVPISPSSPGATPTQKSNFTQKSNASLESTGSDFLIESIHHNIRNILSQNLLSQLAYCIDKMSTRHTPASLVTFAGKSCAYAFFFCRDVSDLLVRLWNASPDSLRRVISQFEMEADPASRGATSEHIASYFPPAVRSLSFTSYAALVRNLRRHISIPLAASNISWFGPWVSRWCGRDTDLFFVFVKHFHILVAEFLPAETDFSKRVYVPGLVSVHAQMLAVLESTLSKQSNPQVPDTFYGATSTTFEDLFDGAEATATGFPLGATNSLRIMSENRLILILKNVLLDNSIPADTRQFFLETFCTVLKLATRKTSLFDHGPCFVLCDFVEELLPIIPSYCHSTGQPDILDWDFWLEVCKQMLKSRNVVTEVRAFSFIFAAWDAISQVERRKEQLCLEILLHEQLFYQYFSHWSSMIRAYFQRLLCWRLARLIDDPSPLDRRIYTALSGRLGDVWNYFLSYQSTAEKQLTAPLSSVPCAPAPGRRLIIIRDDAVPPPTSLFLYLDDVPSSNSQATGTHQRNLIKSLNANPVPIPTQLQTQPKKRWKMLRSIFGNSSNSKPGEVTPPGSNADEPDSLDERGPESHVGPADPKCPQPNGDGSNEAQKHYRAFTFRFCLEWTDRPRCLPRNRRLFPPSLPAQTQIFLQSTRNAAISSSDSGSGSVSNSLSETSSDLESDTDYVEDGLNIPSMATSPPVVVSASTPKEMPLAPIFQFSGSSSLVASKYAGRALAEWGMVVSECDCFFQRRRDEGVPRDGLVETPMLGVESFRK</sequence>
<accession>A0AAF0DAW5</accession>
<reference evidence="2" key="1">
    <citation type="submission" date="2023-03" db="EMBL/GenBank/DDBJ databases">
        <title>Emydomyces testavorans Genome Sequence.</title>
        <authorList>
            <person name="Hoyer L."/>
        </authorList>
    </citation>
    <scope>NUCLEOTIDE SEQUENCE</scope>
    <source>
        <strain evidence="2">16-2883</strain>
    </source>
</reference>
<dbReference type="Proteomes" id="UP001219355">
    <property type="component" value="Chromosome 1"/>
</dbReference>
<feature type="compositionally biased region" description="Low complexity" evidence="1">
    <location>
        <begin position="981"/>
        <end position="998"/>
    </location>
</feature>
<dbReference type="PANTHER" id="PTHR37988:SF1">
    <property type="entry name" value="UPF0592 MEMBRANE PROTEIN C7D4.03C"/>
    <property type="match status" value="1"/>
</dbReference>
<feature type="region of interest" description="Disordered" evidence="1">
    <location>
        <begin position="71"/>
        <end position="194"/>
    </location>
</feature>
<feature type="compositionally biased region" description="Polar residues" evidence="1">
    <location>
        <begin position="132"/>
        <end position="142"/>
    </location>
</feature>
<evidence type="ECO:0008006" key="4">
    <source>
        <dbReference type="Google" id="ProtNLM"/>
    </source>
</evidence>
<dbReference type="InterPro" id="IPR013887">
    <property type="entry name" value="UPF0592"/>
</dbReference>
<feature type="compositionally biased region" description="Basic and acidic residues" evidence="1">
    <location>
        <begin position="98"/>
        <end position="113"/>
    </location>
</feature>
<name>A0AAF0DAW5_9EURO</name>
<dbReference type="Pfam" id="PF08578">
    <property type="entry name" value="DUF1765"/>
    <property type="match status" value="1"/>
</dbReference>
<dbReference type="AlphaFoldDB" id="A0AAF0DAW5"/>
<evidence type="ECO:0000313" key="3">
    <source>
        <dbReference type="Proteomes" id="UP001219355"/>
    </source>
</evidence>
<feature type="compositionally biased region" description="Polar residues" evidence="1">
    <location>
        <begin position="336"/>
        <end position="354"/>
    </location>
</feature>
<feature type="region of interest" description="Disordered" evidence="1">
    <location>
        <begin position="1"/>
        <end position="35"/>
    </location>
</feature>
<feature type="region of interest" description="Disordered" evidence="1">
    <location>
        <begin position="977"/>
        <end position="1006"/>
    </location>
</feature>
<evidence type="ECO:0000313" key="2">
    <source>
        <dbReference type="EMBL" id="WEW55112.1"/>
    </source>
</evidence>
<protein>
    <recommendedName>
        <fullName evidence="4">DUF1765-domain-containing protein</fullName>
    </recommendedName>
</protein>
<feature type="region of interest" description="Disordered" evidence="1">
    <location>
        <begin position="881"/>
        <end position="930"/>
    </location>
</feature>
<dbReference type="EMBL" id="CP120627">
    <property type="protein sequence ID" value="WEW55112.1"/>
    <property type="molecule type" value="Genomic_DNA"/>
</dbReference>
<dbReference type="PANTHER" id="PTHR37988">
    <property type="entry name" value="UPF0592 MEMBRANE PROTEIN C7D4.03C"/>
    <property type="match status" value="1"/>
</dbReference>
<gene>
    <name evidence="2" type="ORF">PRK78_000540</name>
</gene>
<keyword evidence="3" id="KW-1185">Reference proteome</keyword>
<evidence type="ECO:0000256" key="1">
    <source>
        <dbReference type="SAM" id="MobiDB-lite"/>
    </source>
</evidence>
<proteinExistence type="predicted"/>